<dbReference type="EMBL" id="KN833056">
    <property type="protein sequence ID" value="KIM74738.1"/>
    <property type="molecule type" value="Genomic_DNA"/>
</dbReference>
<evidence type="ECO:0000313" key="8">
    <source>
        <dbReference type="Proteomes" id="UP000054166"/>
    </source>
</evidence>
<evidence type="ECO:0000259" key="6">
    <source>
        <dbReference type="Pfam" id="PF05699"/>
    </source>
</evidence>
<dbReference type="Proteomes" id="UP000054166">
    <property type="component" value="Unassembled WGS sequence"/>
</dbReference>
<dbReference type="SUPFAM" id="SSF53098">
    <property type="entry name" value="Ribonuclease H-like"/>
    <property type="match status" value="1"/>
</dbReference>
<evidence type="ECO:0000256" key="2">
    <source>
        <dbReference type="ARBA" id="ARBA00022723"/>
    </source>
</evidence>
<comment type="subcellular location">
    <subcellularLocation>
        <location evidence="1">Nucleus</location>
    </subcellularLocation>
</comment>
<feature type="domain" description="HAT C-terminal dimerisation" evidence="6">
    <location>
        <begin position="295"/>
        <end position="372"/>
    </location>
</feature>
<keyword evidence="8" id="KW-1185">Reference proteome</keyword>
<protein>
    <recommendedName>
        <fullName evidence="6">HAT C-terminal dimerisation domain-containing protein</fullName>
    </recommendedName>
</protein>
<accession>A0A0C3ALG9</accession>
<evidence type="ECO:0000256" key="4">
    <source>
        <dbReference type="ARBA" id="ARBA00022833"/>
    </source>
</evidence>
<dbReference type="AlphaFoldDB" id="A0A0C3ALG9"/>
<evidence type="ECO:0000256" key="5">
    <source>
        <dbReference type="ARBA" id="ARBA00023242"/>
    </source>
</evidence>
<dbReference type="GO" id="GO:0008270">
    <property type="term" value="F:zinc ion binding"/>
    <property type="evidence" value="ECO:0007669"/>
    <property type="project" value="UniProtKB-KW"/>
</dbReference>
<dbReference type="OrthoDB" id="2790258at2759"/>
<dbReference type="InterPro" id="IPR052035">
    <property type="entry name" value="ZnF_BED_domain_contain"/>
</dbReference>
<dbReference type="PANTHER" id="PTHR46481">
    <property type="entry name" value="ZINC FINGER BED DOMAIN-CONTAINING PROTEIN 4"/>
    <property type="match status" value="1"/>
</dbReference>
<reference evidence="7 8" key="1">
    <citation type="submission" date="2014-04" db="EMBL/GenBank/DDBJ databases">
        <authorList>
            <consortium name="DOE Joint Genome Institute"/>
            <person name="Kuo A."/>
            <person name="Tarkka M."/>
            <person name="Buscot F."/>
            <person name="Kohler A."/>
            <person name="Nagy L.G."/>
            <person name="Floudas D."/>
            <person name="Copeland A."/>
            <person name="Barry K.W."/>
            <person name="Cichocki N."/>
            <person name="Veneault-Fourrey C."/>
            <person name="LaButti K."/>
            <person name="Lindquist E.A."/>
            <person name="Lipzen A."/>
            <person name="Lundell T."/>
            <person name="Morin E."/>
            <person name="Murat C."/>
            <person name="Sun H."/>
            <person name="Tunlid A."/>
            <person name="Henrissat B."/>
            <person name="Grigoriev I.V."/>
            <person name="Hibbett D.S."/>
            <person name="Martin F."/>
            <person name="Nordberg H.P."/>
            <person name="Cantor M.N."/>
            <person name="Hua S.X."/>
        </authorList>
    </citation>
    <scope>NUCLEOTIDE SEQUENCE [LARGE SCALE GENOMIC DNA]</scope>
    <source>
        <strain evidence="7 8">F 1598</strain>
    </source>
</reference>
<reference evidence="8" key="2">
    <citation type="submission" date="2015-01" db="EMBL/GenBank/DDBJ databases">
        <title>Evolutionary Origins and Diversification of the Mycorrhizal Mutualists.</title>
        <authorList>
            <consortium name="DOE Joint Genome Institute"/>
            <consortium name="Mycorrhizal Genomics Consortium"/>
            <person name="Kohler A."/>
            <person name="Kuo A."/>
            <person name="Nagy L.G."/>
            <person name="Floudas D."/>
            <person name="Copeland A."/>
            <person name="Barry K.W."/>
            <person name="Cichocki N."/>
            <person name="Veneault-Fourrey C."/>
            <person name="LaButti K."/>
            <person name="Lindquist E.A."/>
            <person name="Lipzen A."/>
            <person name="Lundell T."/>
            <person name="Morin E."/>
            <person name="Murat C."/>
            <person name="Riley R."/>
            <person name="Ohm R."/>
            <person name="Sun H."/>
            <person name="Tunlid A."/>
            <person name="Henrissat B."/>
            <person name="Grigoriev I.V."/>
            <person name="Hibbett D.S."/>
            <person name="Martin F."/>
        </authorList>
    </citation>
    <scope>NUCLEOTIDE SEQUENCE [LARGE SCALE GENOMIC DNA]</scope>
    <source>
        <strain evidence="8">F 1598</strain>
    </source>
</reference>
<evidence type="ECO:0000313" key="7">
    <source>
        <dbReference type="EMBL" id="KIM74738.1"/>
    </source>
</evidence>
<dbReference type="InParanoid" id="A0A0C3ALG9"/>
<keyword evidence="5" id="KW-0539">Nucleus</keyword>
<dbReference type="GO" id="GO:0046983">
    <property type="term" value="F:protein dimerization activity"/>
    <property type="evidence" value="ECO:0007669"/>
    <property type="project" value="InterPro"/>
</dbReference>
<name>A0A0C3ALG9_PILCF</name>
<keyword evidence="3" id="KW-0863">Zinc-finger</keyword>
<evidence type="ECO:0000256" key="3">
    <source>
        <dbReference type="ARBA" id="ARBA00022771"/>
    </source>
</evidence>
<gene>
    <name evidence="7" type="ORF">PILCRDRAFT_79770</name>
</gene>
<dbReference type="HOGENOM" id="CLU_009123_6_3_1"/>
<proteinExistence type="predicted"/>
<dbReference type="InterPro" id="IPR008906">
    <property type="entry name" value="HATC_C_dom"/>
</dbReference>
<keyword evidence="4" id="KW-0862">Zinc</keyword>
<dbReference type="GO" id="GO:0005634">
    <property type="term" value="C:nucleus"/>
    <property type="evidence" value="ECO:0007669"/>
    <property type="project" value="UniProtKB-SubCell"/>
</dbReference>
<keyword evidence="2" id="KW-0479">Metal-binding</keyword>
<dbReference type="PANTHER" id="PTHR46481:SF10">
    <property type="entry name" value="ZINC FINGER BED DOMAIN-CONTAINING PROTEIN 39"/>
    <property type="match status" value="1"/>
</dbReference>
<feature type="non-terminal residue" evidence="7">
    <location>
        <position position="1"/>
    </location>
</feature>
<dbReference type="Pfam" id="PF05699">
    <property type="entry name" value="Dimer_Tnp_hAT"/>
    <property type="match status" value="1"/>
</dbReference>
<dbReference type="InterPro" id="IPR012337">
    <property type="entry name" value="RNaseH-like_sf"/>
</dbReference>
<sequence>LREAIVKAWESWFKTLKRELAGGHWTLDNASNNRTFMEHLEILLRLRDIDFDHMDRRIMCFPHVINICCQHVIREFTNLDLVDTPELAELSLDPIGAQSYDDAVRRDPVARGRNVVRLTDMEWSVLADFQVILEIPHMVQMVMAGETTPILSGAIPAFEMFMSKWEQIAELHYCQLHPRLSKWINVSLSWATQYYSRMDRTRAYIMTMVLNPNIRMTWICQKWLPEYIQDAEQKIKATYRERSKAKRGNVSSTAPEPVRSNQIPAYTSLAQQYGLPDDMYFATPDSLEEQTVEEEYRSYVTASISPPGTNILKFWESSQLTWPTFFEAALDHLPIQVLAVPSERVFSSSAETDTKKHNRINLVLMESLQMLKFALKKAHLDFMKGWIMPERFMQEQEPKDDLLAALFEHDGEDAMDRIIQDLAEDDSESKEDPTI</sequence>
<evidence type="ECO:0000256" key="1">
    <source>
        <dbReference type="ARBA" id="ARBA00004123"/>
    </source>
</evidence>
<organism evidence="7 8">
    <name type="scientific">Piloderma croceum (strain F 1598)</name>
    <dbReference type="NCBI Taxonomy" id="765440"/>
    <lineage>
        <taxon>Eukaryota</taxon>
        <taxon>Fungi</taxon>
        <taxon>Dikarya</taxon>
        <taxon>Basidiomycota</taxon>
        <taxon>Agaricomycotina</taxon>
        <taxon>Agaricomycetes</taxon>
        <taxon>Agaricomycetidae</taxon>
        <taxon>Atheliales</taxon>
        <taxon>Atheliaceae</taxon>
        <taxon>Piloderma</taxon>
    </lineage>
</organism>